<name>A0A163E1I5_9BACL</name>
<dbReference type="GeneID" id="97554961"/>
<feature type="chain" id="PRO_5007842423" description="SHOCT domain-containing protein" evidence="2">
    <location>
        <begin position="32"/>
        <end position="242"/>
    </location>
</feature>
<dbReference type="KEGG" id="pglu:A3958_24670"/>
<evidence type="ECO:0000256" key="2">
    <source>
        <dbReference type="SAM" id="SignalP"/>
    </source>
</evidence>
<evidence type="ECO:0000313" key="3">
    <source>
        <dbReference type="EMBL" id="KZS43546.1"/>
    </source>
</evidence>
<keyword evidence="4" id="KW-1185">Reference proteome</keyword>
<feature type="signal peptide" evidence="2">
    <location>
        <begin position="1"/>
        <end position="31"/>
    </location>
</feature>
<evidence type="ECO:0000256" key="1">
    <source>
        <dbReference type="SAM" id="MobiDB-lite"/>
    </source>
</evidence>
<gene>
    <name evidence="3" type="ORF">AWU65_25935</name>
</gene>
<dbReference type="AlphaFoldDB" id="A0A163E1I5"/>
<organism evidence="3 4">
    <name type="scientific">Paenibacillus glucanolyticus</name>
    <dbReference type="NCBI Taxonomy" id="59843"/>
    <lineage>
        <taxon>Bacteria</taxon>
        <taxon>Bacillati</taxon>
        <taxon>Bacillota</taxon>
        <taxon>Bacilli</taxon>
        <taxon>Bacillales</taxon>
        <taxon>Paenibacillaceae</taxon>
        <taxon>Paenibacillus</taxon>
    </lineage>
</organism>
<comment type="caution">
    <text evidence="3">The sequence shown here is derived from an EMBL/GenBank/DDBJ whole genome shotgun (WGS) entry which is preliminary data.</text>
</comment>
<dbReference type="EMBL" id="LWMH01000002">
    <property type="protein sequence ID" value="KZS43546.1"/>
    <property type="molecule type" value="Genomic_DNA"/>
</dbReference>
<dbReference type="OrthoDB" id="2650677at2"/>
<keyword evidence="2" id="KW-0732">Signal</keyword>
<dbReference type="STRING" id="59843.A3958_24670"/>
<accession>A0A163E1I5</accession>
<reference evidence="3" key="1">
    <citation type="journal article" date="2016" name="Genome Announc.">
        <title>Draft genomes of two strains of Paenibacillus glucanolyticus with capability to degrade lignocellulose.</title>
        <authorList>
            <person name="Mathews S.L."/>
            <person name="Pawlak J."/>
            <person name="Grunden A.M."/>
        </authorList>
    </citation>
    <scope>NUCLEOTIDE SEQUENCE [LARGE SCALE GENOMIC DNA]</scope>
    <source>
        <strain evidence="3">SLM1</strain>
    </source>
</reference>
<sequence length="242" mass="26967">MATHLKFVKRMVFLTIAVVMGLAYLPVSVSADEPAGQQTESPAVPSSRDENGQHKPGHMFKAISEFLKLEPQVLRDKLKTSSLAEIAKDQGISREAIKAKVIELLKEKIASHPKQLGKSVDYAAAADKLLDAKGGWQKQRMHQRHGRLISDSEELAKLLKTTPEELKQSLQSGKSLAQIAKERDVPVQSVIDQQVQAITKRLDQKLSEGKMTKEEYEERKSKIAPFVSDVVNGKLQPMKHTR</sequence>
<dbReference type="RefSeq" id="WP_006211103.1">
    <property type="nucleotide sequence ID" value="NZ_CBCSBX010000001.1"/>
</dbReference>
<evidence type="ECO:0000313" key="4">
    <source>
        <dbReference type="Proteomes" id="UP000076796"/>
    </source>
</evidence>
<proteinExistence type="predicted"/>
<feature type="region of interest" description="Disordered" evidence="1">
    <location>
        <begin position="34"/>
        <end position="56"/>
    </location>
</feature>
<evidence type="ECO:0008006" key="5">
    <source>
        <dbReference type="Google" id="ProtNLM"/>
    </source>
</evidence>
<dbReference type="Proteomes" id="UP000076796">
    <property type="component" value="Unassembled WGS sequence"/>
</dbReference>
<protein>
    <recommendedName>
        <fullName evidence="5">SHOCT domain-containing protein</fullName>
    </recommendedName>
</protein>